<feature type="transmembrane region" description="Helical" evidence="9">
    <location>
        <begin position="457"/>
        <end position="476"/>
    </location>
</feature>
<organism evidence="11 12">
    <name type="scientific">Amycolatopsis pigmentata</name>
    <dbReference type="NCBI Taxonomy" id="450801"/>
    <lineage>
        <taxon>Bacteria</taxon>
        <taxon>Bacillati</taxon>
        <taxon>Actinomycetota</taxon>
        <taxon>Actinomycetes</taxon>
        <taxon>Pseudonocardiales</taxon>
        <taxon>Pseudonocardiaceae</taxon>
        <taxon>Amycolatopsis</taxon>
    </lineage>
</organism>
<comment type="subcellular location">
    <subcellularLocation>
        <location evidence="1">Cell membrane</location>
        <topology evidence="1">Multi-pass membrane protein</topology>
    </subcellularLocation>
</comment>
<sequence length="890" mass="93148">MLPFVLAGLTTGSVFALAATGLVLTYKTSGIFNVAHGALASVGAFLFYFLNVQQHIPWPVAAAICVFVAGPGVGLVLEGLTRRLQARPLTVTVLGTVGLLLVVQGGIDLVYTPGVQRSVPQYLPTAAVDIFGTPVAVYRLIIIGLALAVAIALTLLLRYTQTGLAMSAVVDDPVLLELTGTDPVRVRRIAWMIGSCTATLSGVLLVPLLQLDSTALTLLIVTAFGAAALGAFTNLPLVYAGGLVLGVAQALLQKYFVDTTSLLGGLSAALPFLLLFLLLVAAPRLRSPISGAAVRRTATTAWRPPPMVRGAGAVALLTVLAAVPLFAGFQLNAWTRFLAYGIVFLSLGLLVRLSGQVSLAHVSFMVIGVVVFGHVTAEGHWPWLIAVLVAGLAAAPVGALLAIPAIRFPGLYLALATLGFGLLLQAMFYNQSYLFGALGLGLTIPRPETAGLTGDTGYYYVVLAFAVAVALLVLALENGRLGRLLRAMADSPTGLSANGASINVSKVLVFCLSASLAAIGGVLDGATTGYVGPDGYQPITSLQLFALAAIAIGRLPWYAAVAAAGQVLVPAYVSNEVVVTSALTVAFGVATVVAAIQSRPATIPGAVRRILDRIPAPRRRRTTTVAAVRHQTDAIRLNVDNAVVRYGGLVAVDGVTVEARAGTVTGLIGPNGAGKTTVFNACSGLVRPASGTVTLNGEPIGRLGPAARARRGLGRTFQRMELFETLTVRENVAMGREARYAGWNPCTHLISPRGQRREIDTRAEWAISLCGIEELAVAPVWTLSTGQRRLVELARCLAGDFGLLLLDEPSSGLDHEETARFGDILATIAEDGAGILLVEHDLTLITRLCSQVYVLDFGKPIIDGTPQEVLGSAVVRQAYLGQKEITETRR</sequence>
<dbReference type="CDD" id="cd03219">
    <property type="entry name" value="ABC_Mj1267_LivG_branched"/>
    <property type="match status" value="1"/>
</dbReference>
<dbReference type="InterPro" id="IPR003439">
    <property type="entry name" value="ABC_transporter-like_ATP-bd"/>
</dbReference>
<evidence type="ECO:0000313" key="12">
    <source>
        <dbReference type="Proteomes" id="UP001597417"/>
    </source>
</evidence>
<dbReference type="CDD" id="cd06582">
    <property type="entry name" value="TM_PBP1_LivH_like"/>
    <property type="match status" value="1"/>
</dbReference>
<evidence type="ECO:0000256" key="7">
    <source>
        <dbReference type="ARBA" id="ARBA00022989"/>
    </source>
</evidence>
<keyword evidence="5" id="KW-0547">Nucleotide-binding</keyword>
<feature type="transmembrane region" description="Helical" evidence="9">
    <location>
        <begin position="237"/>
        <end position="256"/>
    </location>
</feature>
<gene>
    <name evidence="11" type="ORF">ACFSXZ_38405</name>
</gene>
<evidence type="ECO:0000256" key="5">
    <source>
        <dbReference type="ARBA" id="ARBA00022741"/>
    </source>
</evidence>
<dbReference type="InterPro" id="IPR003593">
    <property type="entry name" value="AAA+_ATPase"/>
</dbReference>
<dbReference type="CDD" id="cd06581">
    <property type="entry name" value="TM_PBP1_LivM_like"/>
    <property type="match status" value="1"/>
</dbReference>
<evidence type="ECO:0000256" key="2">
    <source>
        <dbReference type="ARBA" id="ARBA00022448"/>
    </source>
</evidence>
<keyword evidence="8 9" id="KW-0472">Membrane</keyword>
<feature type="transmembrane region" description="Helical" evidence="9">
    <location>
        <begin position="507"/>
        <end position="532"/>
    </location>
</feature>
<evidence type="ECO:0000313" key="11">
    <source>
        <dbReference type="EMBL" id="MFD2422212.1"/>
    </source>
</evidence>
<dbReference type="InterPro" id="IPR027417">
    <property type="entry name" value="P-loop_NTPase"/>
</dbReference>
<feature type="transmembrane region" description="Helical" evidence="9">
    <location>
        <begin position="383"/>
        <end position="403"/>
    </location>
</feature>
<dbReference type="Pfam" id="PF00005">
    <property type="entry name" value="ABC_tran"/>
    <property type="match status" value="1"/>
</dbReference>
<dbReference type="EMBL" id="JBHUKR010000026">
    <property type="protein sequence ID" value="MFD2422212.1"/>
    <property type="molecule type" value="Genomic_DNA"/>
</dbReference>
<keyword evidence="2" id="KW-0813">Transport</keyword>
<evidence type="ECO:0000256" key="9">
    <source>
        <dbReference type="SAM" id="Phobius"/>
    </source>
</evidence>
<feature type="transmembrane region" description="Helical" evidence="9">
    <location>
        <begin position="136"/>
        <end position="157"/>
    </location>
</feature>
<evidence type="ECO:0000256" key="4">
    <source>
        <dbReference type="ARBA" id="ARBA00022692"/>
    </source>
</evidence>
<feature type="transmembrane region" description="Helical" evidence="9">
    <location>
        <begin position="577"/>
        <end position="596"/>
    </location>
</feature>
<feature type="transmembrane region" description="Helical" evidence="9">
    <location>
        <begin position="6"/>
        <end position="24"/>
    </location>
</feature>
<dbReference type="SMART" id="SM00382">
    <property type="entry name" value="AAA"/>
    <property type="match status" value="1"/>
</dbReference>
<keyword evidence="6 11" id="KW-0067">ATP-binding</keyword>
<dbReference type="InterPro" id="IPR043428">
    <property type="entry name" value="LivM-like"/>
</dbReference>
<evidence type="ECO:0000256" key="1">
    <source>
        <dbReference type="ARBA" id="ARBA00004651"/>
    </source>
</evidence>
<feature type="transmembrane region" description="Helical" evidence="9">
    <location>
        <begin position="544"/>
        <end position="565"/>
    </location>
</feature>
<evidence type="ECO:0000256" key="8">
    <source>
        <dbReference type="ARBA" id="ARBA00023136"/>
    </source>
</evidence>
<feature type="domain" description="ABC transporter" evidence="10">
    <location>
        <begin position="637"/>
        <end position="882"/>
    </location>
</feature>
<feature type="transmembrane region" description="Helical" evidence="9">
    <location>
        <begin position="306"/>
        <end position="327"/>
    </location>
</feature>
<feature type="transmembrane region" description="Helical" evidence="9">
    <location>
        <begin position="31"/>
        <end position="50"/>
    </location>
</feature>
<dbReference type="PANTHER" id="PTHR45772:SF1">
    <property type="entry name" value="ABC TRANSPORTER ATP-BINDING PROTEIN"/>
    <property type="match status" value="1"/>
</dbReference>
<keyword evidence="7 9" id="KW-1133">Transmembrane helix</keyword>
<evidence type="ECO:0000259" key="10">
    <source>
        <dbReference type="PROSITE" id="PS50893"/>
    </source>
</evidence>
<dbReference type="Proteomes" id="UP001597417">
    <property type="component" value="Unassembled WGS sequence"/>
</dbReference>
<feature type="transmembrane region" description="Helical" evidence="9">
    <location>
        <begin position="89"/>
        <end position="107"/>
    </location>
</feature>
<keyword evidence="12" id="KW-1185">Reference proteome</keyword>
<dbReference type="SUPFAM" id="SSF52540">
    <property type="entry name" value="P-loop containing nucleoside triphosphate hydrolases"/>
    <property type="match status" value="1"/>
</dbReference>
<evidence type="ECO:0000256" key="3">
    <source>
        <dbReference type="ARBA" id="ARBA00022475"/>
    </source>
</evidence>
<dbReference type="Gene3D" id="3.40.50.300">
    <property type="entry name" value="P-loop containing nucleotide triphosphate hydrolases"/>
    <property type="match status" value="1"/>
</dbReference>
<dbReference type="GO" id="GO:0005524">
    <property type="term" value="F:ATP binding"/>
    <property type="evidence" value="ECO:0007669"/>
    <property type="project" value="UniProtKB-KW"/>
</dbReference>
<protein>
    <submittedName>
        <fullName evidence="11">ATP-binding cassette domain-containing protein</fullName>
    </submittedName>
</protein>
<feature type="transmembrane region" description="Helical" evidence="9">
    <location>
        <begin position="410"/>
        <end position="429"/>
    </location>
</feature>
<dbReference type="Pfam" id="PF02653">
    <property type="entry name" value="BPD_transp_2"/>
    <property type="match status" value="2"/>
</dbReference>
<evidence type="ECO:0000256" key="6">
    <source>
        <dbReference type="ARBA" id="ARBA00022840"/>
    </source>
</evidence>
<dbReference type="InterPro" id="IPR051120">
    <property type="entry name" value="ABC_AA/LPS_Transport"/>
</dbReference>
<dbReference type="InterPro" id="IPR001851">
    <property type="entry name" value="ABC_transp_permease"/>
</dbReference>
<proteinExistence type="predicted"/>
<feature type="transmembrane region" description="Helical" evidence="9">
    <location>
        <begin position="56"/>
        <end position="77"/>
    </location>
</feature>
<reference evidence="12" key="1">
    <citation type="journal article" date="2019" name="Int. J. Syst. Evol. Microbiol.">
        <title>The Global Catalogue of Microorganisms (GCM) 10K type strain sequencing project: providing services to taxonomists for standard genome sequencing and annotation.</title>
        <authorList>
            <consortium name="The Broad Institute Genomics Platform"/>
            <consortium name="The Broad Institute Genome Sequencing Center for Infectious Disease"/>
            <person name="Wu L."/>
            <person name="Ma J."/>
        </authorList>
    </citation>
    <scope>NUCLEOTIDE SEQUENCE [LARGE SCALE GENOMIC DNA]</scope>
    <source>
        <strain evidence="12">CGMCC 4.7645</strain>
    </source>
</reference>
<keyword evidence="4 9" id="KW-0812">Transmembrane</keyword>
<accession>A0ABW5G7Z3</accession>
<comment type="caution">
    <text evidence="11">The sequence shown here is derived from an EMBL/GenBank/DDBJ whole genome shotgun (WGS) entry which is preliminary data.</text>
</comment>
<dbReference type="PROSITE" id="PS50893">
    <property type="entry name" value="ABC_TRANSPORTER_2"/>
    <property type="match status" value="1"/>
</dbReference>
<dbReference type="RefSeq" id="WP_378271200.1">
    <property type="nucleotide sequence ID" value="NZ_JBHUKR010000026.1"/>
</dbReference>
<name>A0ABW5G7Z3_9PSEU</name>
<dbReference type="PANTHER" id="PTHR45772">
    <property type="entry name" value="CONSERVED COMPONENT OF ABC TRANSPORTER FOR NATURAL AMINO ACIDS-RELATED"/>
    <property type="match status" value="1"/>
</dbReference>
<feature type="transmembrane region" description="Helical" evidence="9">
    <location>
        <begin position="262"/>
        <end position="285"/>
    </location>
</feature>
<keyword evidence="3" id="KW-1003">Cell membrane</keyword>
<feature type="transmembrane region" description="Helical" evidence="9">
    <location>
        <begin position="189"/>
        <end position="209"/>
    </location>
</feature>
<feature type="transmembrane region" description="Helical" evidence="9">
    <location>
        <begin position="358"/>
        <end position="377"/>
    </location>
</feature>